<dbReference type="GO" id="GO:0005886">
    <property type="term" value="C:plasma membrane"/>
    <property type="evidence" value="ECO:0007669"/>
    <property type="project" value="TreeGrafter"/>
</dbReference>
<feature type="transmembrane region" description="Helical" evidence="7">
    <location>
        <begin position="59"/>
        <end position="90"/>
    </location>
</feature>
<dbReference type="PANTHER" id="PTHR43652:SF1">
    <property type="entry name" value="RESPONSE REGULATOR"/>
    <property type="match status" value="1"/>
</dbReference>
<dbReference type="PROSITE" id="PS01271">
    <property type="entry name" value="NA_SULFATE"/>
    <property type="match status" value="1"/>
</dbReference>
<organism evidence="9 10">
    <name type="scientific">Mannheimia haemolytica</name>
    <name type="common">Pasteurella haemolytica</name>
    <dbReference type="NCBI Taxonomy" id="75985"/>
    <lineage>
        <taxon>Bacteria</taxon>
        <taxon>Pseudomonadati</taxon>
        <taxon>Pseudomonadota</taxon>
        <taxon>Gammaproteobacteria</taxon>
        <taxon>Pasteurellales</taxon>
        <taxon>Pasteurellaceae</taxon>
        <taxon>Mannheimia</taxon>
    </lineage>
</organism>
<dbReference type="Proteomes" id="UP000254802">
    <property type="component" value="Unassembled WGS sequence"/>
</dbReference>
<name>A0A378MWM7_MANHA</name>
<evidence type="ECO:0000256" key="6">
    <source>
        <dbReference type="ARBA" id="ARBA00023136"/>
    </source>
</evidence>
<feature type="transmembrane region" description="Helical" evidence="7">
    <location>
        <begin position="140"/>
        <end position="160"/>
    </location>
</feature>
<dbReference type="Pfam" id="PF03600">
    <property type="entry name" value="CitMHS"/>
    <property type="match status" value="1"/>
</dbReference>
<keyword evidence="5 7" id="KW-1133">Transmembrane helix</keyword>
<dbReference type="InterPro" id="IPR051679">
    <property type="entry name" value="DASS-Related_Transporters"/>
</dbReference>
<evidence type="ECO:0000259" key="8">
    <source>
        <dbReference type="Pfam" id="PF03600"/>
    </source>
</evidence>
<evidence type="ECO:0000256" key="3">
    <source>
        <dbReference type="ARBA" id="ARBA00022692"/>
    </source>
</evidence>
<sequence>MLGKFRCVDMKSAYDSIHMPSIVLIVGMMPFSIALQKTGGVDLTVRLLLDAMQGLDVHFVLIVLFVVTAIISAFISNTATAILVMPIAIAIANQLGYSPAPFVMTVAVSASAAFMTPVSSPVNTMVLAPAGYKFIDFVKVGVPFTVLVMLVSVFVIPMLFPL</sequence>
<evidence type="ECO:0000256" key="1">
    <source>
        <dbReference type="ARBA" id="ARBA00004141"/>
    </source>
</evidence>
<reference evidence="9 10" key="1">
    <citation type="submission" date="2018-06" db="EMBL/GenBank/DDBJ databases">
        <authorList>
            <consortium name="Pathogen Informatics"/>
            <person name="Doyle S."/>
        </authorList>
    </citation>
    <scope>NUCLEOTIDE SEQUENCE [LARGE SCALE GENOMIC DNA]</scope>
    <source>
        <strain evidence="9 10">NCTC10638</strain>
    </source>
</reference>
<dbReference type="AlphaFoldDB" id="A0A378MWM7"/>
<evidence type="ECO:0000256" key="7">
    <source>
        <dbReference type="SAM" id="Phobius"/>
    </source>
</evidence>
<evidence type="ECO:0000256" key="5">
    <source>
        <dbReference type="ARBA" id="ARBA00022989"/>
    </source>
</evidence>
<dbReference type="EMBL" id="UGPN01000002">
    <property type="protein sequence ID" value="STY59805.1"/>
    <property type="molecule type" value="Genomic_DNA"/>
</dbReference>
<proteinExistence type="predicted"/>
<feature type="domain" description="Citrate transporter-like" evidence="8">
    <location>
        <begin position="5"/>
        <end position="159"/>
    </location>
</feature>
<evidence type="ECO:0000256" key="4">
    <source>
        <dbReference type="ARBA" id="ARBA00022737"/>
    </source>
</evidence>
<comment type="subcellular location">
    <subcellularLocation>
        <location evidence="1">Membrane</location>
        <topology evidence="1">Multi-pass membrane protein</topology>
    </subcellularLocation>
</comment>
<dbReference type="InterPro" id="IPR004680">
    <property type="entry name" value="Cit_transptr-like_dom"/>
</dbReference>
<keyword evidence="2" id="KW-0813">Transport</keyword>
<evidence type="ECO:0000313" key="9">
    <source>
        <dbReference type="EMBL" id="STY59805.1"/>
    </source>
</evidence>
<dbReference type="GO" id="GO:0055085">
    <property type="term" value="P:transmembrane transport"/>
    <property type="evidence" value="ECO:0007669"/>
    <property type="project" value="InterPro"/>
</dbReference>
<feature type="transmembrane region" description="Helical" evidence="7">
    <location>
        <begin position="102"/>
        <end position="120"/>
    </location>
</feature>
<feature type="transmembrane region" description="Helical" evidence="7">
    <location>
        <begin position="21"/>
        <end position="39"/>
    </location>
</feature>
<dbReference type="PANTHER" id="PTHR43652">
    <property type="entry name" value="BASIC AMINO ACID ANTIPORTER YFCC-RELATED"/>
    <property type="match status" value="1"/>
</dbReference>
<keyword evidence="6 7" id="KW-0472">Membrane</keyword>
<dbReference type="InterPro" id="IPR031312">
    <property type="entry name" value="Na/sul_symport_CS"/>
</dbReference>
<accession>A0A378MWM7</accession>
<protein>
    <submittedName>
        <fullName evidence="9">Transporter, divalent anion:Na+ symporter (DASS) family</fullName>
    </submittedName>
</protein>
<evidence type="ECO:0000313" key="10">
    <source>
        <dbReference type="Proteomes" id="UP000254802"/>
    </source>
</evidence>
<keyword evidence="3 7" id="KW-0812">Transmembrane</keyword>
<keyword evidence="4" id="KW-0677">Repeat</keyword>
<gene>
    <name evidence="9" type="ORF">NCTC10638_00986</name>
</gene>
<evidence type="ECO:0000256" key="2">
    <source>
        <dbReference type="ARBA" id="ARBA00022448"/>
    </source>
</evidence>